<dbReference type="Proteomes" id="UP001283361">
    <property type="component" value="Unassembled WGS sequence"/>
</dbReference>
<evidence type="ECO:0000313" key="6">
    <source>
        <dbReference type="Proteomes" id="UP001283361"/>
    </source>
</evidence>
<protein>
    <recommendedName>
        <fullName evidence="4">Laminin EGF-like domain-containing protein</fullName>
    </recommendedName>
</protein>
<dbReference type="InterPro" id="IPR042635">
    <property type="entry name" value="MEGF10/SREC1/2-like"/>
</dbReference>
<dbReference type="PANTHER" id="PTHR24043:SF8">
    <property type="entry name" value="EGF-LIKE DOMAIN-CONTAINING PROTEIN"/>
    <property type="match status" value="1"/>
</dbReference>
<dbReference type="InterPro" id="IPR008979">
    <property type="entry name" value="Galactose-bd-like_sf"/>
</dbReference>
<evidence type="ECO:0000256" key="3">
    <source>
        <dbReference type="SAM" id="Phobius"/>
    </source>
</evidence>
<dbReference type="InterPro" id="IPR002049">
    <property type="entry name" value="LE_dom"/>
</dbReference>
<sequence length="948" mass="104476">MSSTFGKWRALNAVDGELAIMDNFTDQERTCAHTNMQSGVRFWQLNLPTVVDAVQINIFNRVNHQSACCEERLQGFKMVLKRDYDVVFTYSDSAPKGKEVYELAFPARIPPFQSLTLYPRSTSEALSICEVEVFGEAICREGFYGDKCHKRCNCHLGHGCIAISGACPDGCKAGYMGTDCRTECRKYFYGVNCRHDCRLRAHCKEGRHDRCDRVTGACLTGCQDGWVPPLCDNFKCEPGLFGPDCLYECHCMEGAVCHSVTGECHPKPDARPSHRQGHCALGWFGPGCQHKRVEFYARGSAMNGSPPWLADQEDDTCSGNEKMERLRIILQYPIYVKLLRIKARRSASFEFLRVELITSKSKKGSELTCSGFGHYAQAGYETRDFICPSKDSVTGLEIIGQGAVFLCGVYLSAGRIVAKEGLDIYKTKPASGGHNYVAHYAAPLTQDTSYRVHFQASTSFNVIHVITGRDECPDTVPFKLSLKRLDDDKVIHTFGSSTSAPSPNGIYSFTAPGEDMHGDLKYLHIESLKNTFLSICRVEIMGDTVCPLGKHGLTCEENCSCANESDGCFSSGGCASGCRSGYTALDCKTPCGPGQYGSFCRNKCGNFCIGGNLECRTLNGHCTIGCIDGYQPPFCVDRCNLGNWGLDCMFECGEHCKGGLQNCDPVNGFCYQGCEPGYLEPLCEYECMDTYFGAHCNTPCSENCKDNKCRHVSGTCLNCEPGRSGDFCEVCPKHKYGRNCSLPCREICLNQTCDPPTGHCLSCYPGYIGNECEDECPVGLYGQDCSFACSAYCVGGLYSCNHKDGVCLKGCEENMLPPLCQEMRRLKDTLHSPDAVSIVKVFLVLVLLIVLVVLAALHDRFKLLKSQEEARVSDPGRKEGRTARLLSLFAGREYMSIWQSQRLEGGQNSIFASLPSSSKDLPKQELLPNYMDPTARSESVSFADGSSV</sequence>
<dbReference type="SUPFAM" id="SSF49785">
    <property type="entry name" value="Galactose-binding domain-like"/>
    <property type="match status" value="1"/>
</dbReference>
<dbReference type="PANTHER" id="PTHR24043">
    <property type="entry name" value="SCAVENGER RECEPTOR CLASS F"/>
    <property type="match status" value="1"/>
</dbReference>
<accession>A0AAE1D814</accession>
<feature type="domain" description="Laminin EGF-like" evidence="4">
    <location>
        <begin position="716"/>
        <end position="748"/>
    </location>
</feature>
<dbReference type="InterPro" id="IPR000742">
    <property type="entry name" value="EGF"/>
</dbReference>
<dbReference type="GO" id="GO:0005044">
    <property type="term" value="F:scavenger receptor activity"/>
    <property type="evidence" value="ECO:0007669"/>
    <property type="project" value="InterPro"/>
</dbReference>
<dbReference type="SUPFAM" id="SSF57184">
    <property type="entry name" value="Growth factor receptor domain"/>
    <property type="match status" value="1"/>
</dbReference>
<organism evidence="5 6">
    <name type="scientific">Elysia crispata</name>
    <name type="common">lettuce slug</name>
    <dbReference type="NCBI Taxonomy" id="231223"/>
    <lineage>
        <taxon>Eukaryota</taxon>
        <taxon>Metazoa</taxon>
        <taxon>Spiralia</taxon>
        <taxon>Lophotrochozoa</taxon>
        <taxon>Mollusca</taxon>
        <taxon>Gastropoda</taxon>
        <taxon>Heterobranchia</taxon>
        <taxon>Euthyneura</taxon>
        <taxon>Panpulmonata</taxon>
        <taxon>Sacoglossa</taxon>
        <taxon>Placobranchoidea</taxon>
        <taxon>Plakobranchidae</taxon>
        <taxon>Elysia</taxon>
    </lineage>
</organism>
<dbReference type="EMBL" id="JAWDGP010004932">
    <property type="protein sequence ID" value="KAK3760889.1"/>
    <property type="molecule type" value="Genomic_DNA"/>
</dbReference>
<dbReference type="Gene3D" id="2.60.120.260">
    <property type="entry name" value="Galactose-binding domain-like"/>
    <property type="match status" value="1"/>
</dbReference>
<evidence type="ECO:0000313" key="5">
    <source>
        <dbReference type="EMBL" id="KAK3760889.1"/>
    </source>
</evidence>
<name>A0AAE1D814_9GAST</name>
<dbReference type="SMART" id="SM00181">
    <property type="entry name" value="EGF"/>
    <property type="match status" value="5"/>
</dbReference>
<evidence type="ECO:0000259" key="4">
    <source>
        <dbReference type="PROSITE" id="PS01248"/>
    </source>
</evidence>
<evidence type="ECO:0000256" key="2">
    <source>
        <dbReference type="SAM" id="MobiDB-lite"/>
    </source>
</evidence>
<keyword evidence="6" id="KW-1185">Reference proteome</keyword>
<keyword evidence="3" id="KW-1133">Transmembrane helix</keyword>
<proteinExistence type="predicted"/>
<feature type="compositionally biased region" description="Polar residues" evidence="2">
    <location>
        <begin position="936"/>
        <end position="948"/>
    </location>
</feature>
<dbReference type="AlphaFoldDB" id="A0AAE1D814"/>
<dbReference type="Gene3D" id="2.170.300.10">
    <property type="entry name" value="Tie2 ligand-binding domain superfamily"/>
    <property type="match status" value="2"/>
</dbReference>
<reference evidence="5" key="1">
    <citation type="journal article" date="2023" name="G3 (Bethesda)">
        <title>A reference genome for the long-term kleptoplast-retaining sea slug Elysia crispata morphotype clarki.</title>
        <authorList>
            <person name="Eastman K.E."/>
            <person name="Pendleton A.L."/>
            <person name="Shaikh M.A."/>
            <person name="Suttiyut T."/>
            <person name="Ogas R."/>
            <person name="Tomko P."/>
            <person name="Gavelis G."/>
            <person name="Widhalm J.R."/>
            <person name="Wisecaver J.H."/>
        </authorList>
    </citation>
    <scope>NUCLEOTIDE SEQUENCE</scope>
    <source>
        <strain evidence="5">ECLA1</strain>
    </source>
</reference>
<comment type="caution">
    <text evidence="5">The sequence shown here is derived from an EMBL/GenBank/DDBJ whole genome shotgun (WGS) entry which is preliminary data.</text>
</comment>
<dbReference type="PROSITE" id="PS01248">
    <property type="entry name" value="EGF_LAM_1"/>
    <property type="match status" value="1"/>
</dbReference>
<gene>
    <name evidence="5" type="ORF">RRG08_042106</name>
</gene>
<keyword evidence="3" id="KW-0472">Membrane</keyword>
<evidence type="ECO:0000256" key="1">
    <source>
        <dbReference type="ARBA" id="ARBA00022536"/>
    </source>
</evidence>
<feature type="transmembrane region" description="Helical" evidence="3">
    <location>
        <begin position="835"/>
        <end position="857"/>
    </location>
</feature>
<keyword evidence="3" id="KW-0812">Transmembrane</keyword>
<keyword evidence="1" id="KW-0245">EGF-like domain</keyword>
<dbReference type="InterPro" id="IPR009030">
    <property type="entry name" value="Growth_fac_rcpt_cys_sf"/>
</dbReference>
<feature type="region of interest" description="Disordered" evidence="2">
    <location>
        <begin position="914"/>
        <end position="948"/>
    </location>
</feature>